<evidence type="ECO:0000256" key="2">
    <source>
        <dbReference type="ARBA" id="ARBA00023157"/>
    </source>
</evidence>
<evidence type="ECO:0000256" key="4">
    <source>
        <dbReference type="SAM" id="Phobius"/>
    </source>
</evidence>
<evidence type="ECO:0000313" key="7">
    <source>
        <dbReference type="Proteomes" id="UP001596066"/>
    </source>
</evidence>
<name>A0ABW0V4M2_9ACTN</name>
<organism evidence="6 7">
    <name type="scientific">Kitasatospora cinereorecta</name>
    <dbReference type="NCBI Taxonomy" id="285560"/>
    <lineage>
        <taxon>Bacteria</taxon>
        <taxon>Bacillati</taxon>
        <taxon>Actinomycetota</taxon>
        <taxon>Actinomycetes</taxon>
        <taxon>Kitasatosporales</taxon>
        <taxon>Streptomycetaceae</taxon>
        <taxon>Kitasatospora</taxon>
    </lineage>
</organism>
<evidence type="ECO:0000259" key="5">
    <source>
        <dbReference type="SMART" id="SM00560"/>
    </source>
</evidence>
<dbReference type="Proteomes" id="UP001596066">
    <property type="component" value="Unassembled WGS sequence"/>
</dbReference>
<dbReference type="InterPro" id="IPR006558">
    <property type="entry name" value="LamG-like"/>
</dbReference>
<feature type="compositionally biased region" description="Low complexity" evidence="3">
    <location>
        <begin position="107"/>
        <end position="126"/>
    </location>
</feature>
<dbReference type="EMBL" id="JBHSOC010000003">
    <property type="protein sequence ID" value="MFC5640250.1"/>
    <property type="molecule type" value="Genomic_DNA"/>
</dbReference>
<feature type="region of interest" description="Disordered" evidence="3">
    <location>
        <begin position="83"/>
        <end position="156"/>
    </location>
</feature>
<evidence type="ECO:0000313" key="6">
    <source>
        <dbReference type="EMBL" id="MFC5640250.1"/>
    </source>
</evidence>
<keyword evidence="7" id="KW-1185">Reference proteome</keyword>
<keyword evidence="4" id="KW-0472">Membrane</keyword>
<comment type="caution">
    <text evidence="6">The sequence shown here is derived from an EMBL/GenBank/DDBJ whole genome shotgun (WGS) entry which is preliminary data.</text>
</comment>
<feature type="domain" description="LamG-like jellyroll fold" evidence="5">
    <location>
        <begin position="189"/>
        <end position="331"/>
    </location>
</feature>
<dbReference type="InterPro" id="IPR013320">
    <property type="entry name" value="ConA-like_dom_sf"/>
</dbReference>
<reference evidence="7" key="1">
    <citation type="journal article" date="2019" name="Int. J. Syst. Evol. Microbiol.">
        <title>The Global Catalogue of Microorganisms (GCM) 10K type strain sequencing project: providing services to taxonomists for standard genome sequencing and annotation.</title>
        <authorList>
            <consortium name="The Broad Institute Genomics Platform"/>
            <consortium name="The Broad Institute Genome Sequencing Center for Infectious Disease"/>
            <person name="Wu L."/>
            <person name="Ma J."/>
        </authorList>
    </citation>
    <scope>NUCLEOTIDE SEQUENCE [LARGE SCALE GENOMIC DNA]</scope>
    <source>
        <strain evidence="7">CGMCC 4.1622</strain>
    </source>
</reference>
<dbReference type="Gene3D" id="2.60.120.200">
    <property type="match status" value="1"/>
</dbReference>
<sequence>MTDRTEQPPGPEPDPMQAPDGYWRQPPPVPGFGAQPAEPDWQALADRHEEQGRRRKRRQLLAGGAALVAVVGVAAGTVALKGHSGGGAATDTPSAVAPAAGGGGADASGVPSASGSAKPSASASASRKPVTTPTVPGKSNLVADHTGENNLTMGPDTAVKQIPGGWVLAAKGTAGSYAQAPAAVVDVTKSFTVSAWVVNDAAAGTRTAISQGDGAVSSFELGREDAGGQKAWAFRVQTGAGAADTAVARAAVPGAAATGTFTLLTGVYDAEQHTLTLYVDGKSAGTAKAPAVAAGTGELQLGRGRHAGAWSAPWTGVIGHVQVYDRALTAAEAARIKSKGGAGFPAVADWLV</sequence>
<feature type="transmembrane region" description="Helical" evidence="4">
    <location>
        <begin position="60"/>
        <end position="80"/>
    </location>
</feature>
<accession>A0ABW0V4M2</accession>
<keyword evidence="2" id="KW-1015">Disulfide bond</keyword>
<keyword evidence="4" id="KW-0812">Transmembrane</keyword>
<feature type="region of interest" description="Disordered" evidence="3">
    <location>
        <begin position="1"/>
        <end position="57"/>
    </location>
</feature>
<dbReference type="RefSeq" id="WP_346144351.1">
    <property type="nucleotide sequence ID" value="NZ_BAAAUA010000016.1"/>
</dbReference>
<keyword evidence="1" id="KW-0732">Signal</keyword>
<dbReference type="SUPFAM" id="SSF49899">
    <property type="entry name" value="Concanavalin A-like lectins/glucanases"/>
    <property type="match status" value="1"/>
</dbReference>
<gene>
    <name evidence="6" type="ORF">ACFPZF_02650</name>
</gene>
<proteinExistence type="predicted"/>
<evidence type="ECO:0000256" key="3">
    <source>
        <dbReference type="SAM" id="MobiDB-lite"/>
    </source>
</evidence>
<evidence type="ECO:0000256" key="1">
    <source>
        <dbReference type="ARBA" id="ARBA00022729"/>
    </source>
</evidence>
<protein>
    <submittedName>
        <fullName evidence="6">LamG domain-containing protein</fullName>
    </submittedName>
</protein>
<keyword evidence="4" id="KW-1133">Transmembrane helix</keyword>
<dbReference type="SMART" id="SM00560">
    <property type="entry name" value="LamGL"/>
    <property type="match status" value="1"/>
</dbReference>
<dbReference type="Pfam" id="PF13385">
    <property type="entry name" value="Laminin_G_3"/>
    <property type="match status" value="1"/>
</dbReference>